<sequence>MPISPGGPGRPTGPDVPFVPATPERPEIPSWPKCSLYSRCSWRPRIRCWADLTKIFFSLLQFYISAINAITAI</sequence>
<dbReference type="AlphaFoldDB" id="A0A914L928"/>
<keyword evidence="2" id="KW-1185">Reference proteome</keyword>
<feature type="compositionally biased region" description="Gly residues" evidence="1">
    <location>
        <begin position="1"/>
        <end position="10"/>
    </location>
</feature>
<name>A0A914L928_MELIC</name>
<protein>
    <submittedName>
        <fullName evidence="3">Candidate secreted effector</fullName>
    </submittedName>
</protein>
<organism evidence="2 3">
    <name type="scientific">Meloidogyne incognita</name>
    <name type="common">Southern root-knot nematode worm</name>
    <name type="synonym">Oxyuris incognita</name>
    <dbReference type="NCBI Taxonomy" id="6306"/>
    <lineage>
        <taxon>Eukaryota</taxon>
        <taxon>Metazoa</taxon>
        <taxon>Ecdysozoa</taxon>
        <taxon>Nematoda</taxon>
        <taxon>Chromadorea</taxon>
        <taxon>Rhabditida</taxon>
        <taxon>Tylenchina</taxon>
        <taxon>Tylenchomorpha</taxon>
        <taxon>Tylenchoidea</taxon>
        <taxon>Meloidogynidae</taxon>
        <taxon>Meloidogyninae</taxon>
        <taxon>Meloidogyne</taxon>
        <taxon>Meloidogyne incognita group</taxon>
    </lineage>
</organism>
<reference evidence="3" key="1">
    <citation type="submission" date="2022-11" db="UniProtKB">
        <authorList>
            <consortium name="WormBaseParasite"/>
        </authorList>
    </citation>
    <scope>IDENTIFICATION</scope>
</reference>
<proteinExistence type="predicted"/>
<dbReference type="WBParaSite" id="Minc3s00332g10385">
    <property type="protein sequence ID" value="Minc3s00332g10385"/>
    <property type="gene ID" value="Minc3s00332g10385"/>
</dbReference>
<dbReference type="Proteomes" id="UP000887563">
    <property type="component" value="Unplaced"/>
</dbReference>
<feature type="region of interest" description="Disordered" evidence="1">
    <location>
        <begin position="1"/>
        <end position="24"/>
    </location>
</feature>
<accession>A0A914L928</accession>
<evidence type="ECO:0000313" key="2">
    <source>
        <dbReference type="Proteomes" id="UP000887563"/>
    </source>
</evidence>
<evidence type="ECO:0000256" key="1">
    <source>
        <dbReference type="SAM" id="MobiDB-lite"/>
    </source>
</evidence>
<evidence type="ECO:0000313" key="3">
    <source>
        <dbReference type="WBParaSite" id="Minc3s00332g10385"/>
    </source>
</evidence>